<protein>
    <recommendedName>
        <fullName evidence="2">Segregation and condensation protein A</fullName>
    </recommendedName>
</protein>
<organism evidence="3 4">
    <name type="scientific">Boudabousia liubingyangii</name>
    <dbReference type="NCBI Taxonomy" id="1921764"/>
    <lineage>
        <taxon>Bacteria</taxon>
        <taxon>Bacillati</taxon>
        <taxon>Actinomycetota</taxon>
        <taxon>Actinomycetes</taxon>
        <taxon>Actinomycetales</taxon>
        <taxon>Actinomycetaceae</taxon>
        <taxon>Boudabousia</taxon>
    </lineage>
</organism>
<dbReference type="EMBL" id="MQSV01000002">
    <property type="protein sequence ID" value="OKL49137.1"/>
    <property type="molecule type" value="Genomic_DNA"/>
</dbReference>
<dbReference type="Proteomes" id="UP000186785">
    <property type="component" value="Unassembled WGS sequence"/>
</dbReference>
<proteinExistence type="predicted"/>
<dbReference type="RefSeq" id="WP_073709125.1">
    <property type="nucleotide sequence ID" value="NZ_MQSU01000002.1"/>
</dbReference>
<evidence type="ECO:0000256" key="2">
    <source>
        <dbReference type="ARBA" id="ARBA00044777"/>
    </source>
</evidence>
<dbReference type="InterPro" id="IPR003768">
    <property type="entry name" value="ScpA"/>
</dbReference>
<keyword evidence="4" id="KW-1185">Reference proteome</keyword>
<dbReference type="Gene3D" id="6.10.250.2410">
    <property type="match status" value="1"/>
</dbReference>
<evidence type="ECO:0000313" key="3">
    <source>
        <dbReference type="EMBL" id="OKL49137.1"/>
    </source>
</evidence>
<accession>A0A1Q5PNP7</accession>
<dbReference type="Pfam" id="PF02616">
    <property type="entry name" value="SMC_ScpA"/>
    <property type="match status" value="1"/>
</dbReference>
<sequence length="263" mass="29759">MSAVKASEPAEETGFEVHLENFTGPFDLLLSLIARRQLDVTQLALSQVTDEFLTYLKKISDYNLASEFLVVAASLLDLKAARLLPNEVVEDPETLASLEAADLLFARLLRYRAYKQLSQYLAERYEEYRTVLPREVMPPEELTRGLAPLRLRLPKERLLEAYLDLRDREPETVSIDHVHQPLVAVATQVRQLHRRLLAGPCTFEDFIGKDSNVQTVIASFLAVLTMYRDGVLDVQQAGAGESIYLELTGKPMPIIDDQEMELN</sequence>
<dbReference type="PANTHER" id="PTHR33969:SF2">
    <property type="entry name" value="SEGREGATION AND CONDENSATION PROTEIN A"/>
    <property type="match status" value="1"/>
</dbReference>
<evidence type="ECO:0000256" key="1">
    <source>
        <dbReference type="ARBA" id="ARBA00022829"/>
    </source>
</evidence>
<name>A0A1Q5PNP7_9ACTO</name>
<reference evidence="3 4" key="1">
    <citation type="submission" date="2016-11" db="EMBL/GenBank/DDBJ databases">
        <title>Actinomyces gypaetusis sp. nov. isolated from the vulture Gypaetus barbatus in Qinghai Tibet Plateau China.</title>
        <authorList>
            <person name="Meng X."/>
        </authorList>
    </citation>
    <scope>NUCLEOTIDE SEQUENCE [LARGE SCALE GENOMIC DNA]</scope>
    <source>
        <strain evidence="3 4">VUL4_2</strain>
    </source>
</reference>
<dbReference type="PANTHER" id="PTHR33969">
    <property type="entry name" value="SEGREGATION AND CONDENSATION PROTEIN A"/>
    <property type="match status" value="1"/>
</dbReference>
<dbReference type="STRING" id="1921764.BSR28_04280"/>
<gene>
    <name evidence="3" type="ORF">BSR29_04715</name>
</gene>
<dbReference type="AlphaFoldDB" id="A0A1Q5PNP7"/>
<keyword evidence="1" id="KW-0159">Chromosome partition</keyword>
<comment type="caution">
    <text evidence="3">The sequence shown here is derived from an EMBL/GenBank/DDBJ whole genome shotgun (WGS) entry which is preliminary data.</text>
</comment>
<evidence type="ECO:0000313" key="4">
    <source>
        <dbReference type="Proteomes" id="UP000186785"/>
    </source>
</evidence>
<dbReference type="GO" id="GO:0007059">
    <property type="term" value="P:chromosome segregation"/>
    <property type="evidence" value="ECO:0007669"/>
    <property type="project" value="UniProtKB-KW"/>
</dbReference>